<protein>
    <recommendedName>
        <fullName evidence="13">ATP synthase subunit a</fullName>
    </recommendedName>
</protein>
<dbReference type="InterPro" id="IPR045083">
    <property type="entry name" value="ATP_synth_F0_asu_bact/mt"/>
</dbReference>
<feature type="transmembrane region" description="Helical" evidence="14">
    <location>
        <begin position="12"/>
        <end position="30"/>
    </location>
</feature>
<comment type="subcellular location">
    <subcellularLocation>
        <location evidence="2">Membrane</location>
        <topology evidence="2">Multi-pass membrane protein</topology>
    </subcellularLocation>
    <subcellularLocation>
        <location evidence="13">Mitochondrion inner membrane</location>
        <topology evidence="13">Multi-pass membrane protein</topology>
    </subcellularLocation>
</comment>
<evidence type="ECO:0000256" key="6">
    <source>
        <dbReference type="ARBA" id="ARBA00022547"/>
    </source>
</evidence>
<evidence type="ECO:0000256" key="8">
    <source>
        <dbReference type="ARBA" id="ARBA00022781"/>
    </source>
</evidence>
<keyword evidence="6" id="KW-0138">CF(0)</keyword>
<sequence length="222" mass="26575">MMLNYFQIFDSSTLLFSLNWISMFLNIFMIPQMYWFWMNSKISLIFFKMQLNLWLEFKMLLVNKFNYLNLLLFITILIMIFLNNLFGLFPYIFTCTSHMSFSLYLSCSIWISFMIFGWLNNTEFMFIHLVPMNTPFILMMFMVIIETLSNLIRPLTLSIRLVANMIAGHLLLVLLGEYGSLSIYYLLFLFIQMLLLLLEMMVAFIQAYVFVILLILYMKETN</sequence>
<dbReference type="EMBL" id="KF385876">
    <property type="protein sequence ID" value="AHA52563.1"/>
    <property type="molecule type" value="Genomic_DNA"/>
</dbReference>
<evidence type="ECO:0000256" key="4">
    <source>
        <dbReference type="ARBA" id="ARBA00011648"/>
    </source>
</evidence>
<feature type="transmembrane region" description="Helical" evidence="14">
    <location>
        <begin position="184"/>
        <end position="217"/>
    </location>
</feature>
<keyword evidence="5" id="KW-0813">Transport</keyword>
<reference evidence="15" key="1">
    <citation type="submission" date="2013-07" db="EMBL/GenBank/DDBJ databases">
        <title>The comparative mitochondrial genomes from Braconidae subfamilies and the phylogeny of the Hymenoptera.</title>
        <authorList>
            <person name="Li Q."/>
            <person name="Wei S.J."/>
            <person name="Chen X.X."/>
        </authorList>
    </citation>
    <scope>NUCLEOTIDE SEQUENCE</scope>
</reference>
<dbReference type="PANTHER" id="PTHR11410">
    <property type="entry name" value="ATP SYNTHASE SUBUNIT A"/>
    <property type="match status" value="1"/>
</dbReference>
<dbReference type="InterPro" id="IPR023011">
    <property type="entry name" value="ATP_synth_F0_asu_AS"/>
</dbReference>
<dbReference type="PROSITE" id="PS00449">
    <property type="entry name" value="ATPASE_A"/>
    <property type="match status" value="1"/>
</dbReference>
<dbReference type="SUPFAM" id="SSF81336">
    <property type="entry name" value="F1F0 ATP synthase subunit A"/>
    <property type="match status" value="1"/>
</dbReference>
<keyword evidence="15" id="KW-0496">Mitochondrion</keyword>
<dbReference type="Pfam" id="PF00119">
    <property type="entry name" value="ATP-synt_A"/>
    <property type="match status" value="1"/>
</dbReference>
<dbReference type="AlphaFoldDB" id="A0A0A6ZL07"/>
<name>A0A0A6ZL07_9HYME</name>
<keyword evidence="8" id="KW-0375">Hydrogen ion transport</keyword>
<dbReference type="NCBIfam" id="TIGR01131">
    <property type="entry name" value="ATP_synt_6_or_A"/>
    <property type="match status" value="1"/>
</dbReference>
<evidence type="ECO:0000256" key="12">
    <source>
        <dbReference type="ARBA" id="ARBA00023310"/>
    </source>
</evidence>
<feature type="transmembrane region" description="Helical" evidence="14">
    <location>
        <begin position="101"/>
        <end position="119"/>
    </location>
</feature>
<keyword evidence="12" id="KW-0066">ATP synthesis</keyword>
<dbReference type="GO" id="GO:0046933">
    <property type="term" value="F:proton-transporting ATP synthase activity, rotational mechanism"/>
    <property type="evidence" value="ECO:0007669"/>
    <property type="project" value="TreeGrafter"/>
</dbReference>
<keyword evidence="11 14" id="KW-0472">Membrane</keyword>
<dbReference type="PRINTS" id="PR00123">
    <property type="entry name" value="ATPASEA"/>
</dbReference>
<evidence type="ECO:0000256" key="1">
    <source>
        <dbReference type="ARBA" id="ARBA00002070"/>
    </source>
</evidence>
<evidence type="ECO:0000256" key="5">
    <source>
        <dbReference type="ARBA" id="ARBA00022448"/>
    </source>
</evidence>
<comment type="similarity">
    <text evidence="3">Belongs to the ATPase A chain family.</text>
</comment>
<evidence type="ECO:0000256" key="14">
    <source>
        <dbReference type="SAM" id="Phobius"/>
    </source>
</evidence>
<evidence type="ECO:0000256" key="9">
    <source>
        <dbReference type="ARBA" id="ARBA00022989"/>
    </source>
</evidence>
<dbReference type="GO" id="GO:0005743">
    <property type="term" value="C:mitochondrial inner membrane"/>
    <property type="evidence" value="ECO:0007669"/>
    <property type="project" value="UniProtKB-SubCell"/>
</dbReference>
<proteinExistence type="inferred from homology"/>
<evidence type="ECO:0000256" key="11">
    <source>
        <dbReference type="ARBA" id="ARBA00023136"/>
    </source>
</evidence>
<dbReference type="InterPro" id="IPR035908">
    <property type="entry name" value="F0_ATP_A_sf"/>
</dbReference>
<accession>A0A0A6ZL07</accession>
<keyword evidence="9 14" id="KW-1133">Transmembrane helix</keyword>
<organism evidence="15">
    <name type="scientific">Pselaphanus sp. QL-2013</name>
    <dbReference type="NCBI Taxonomy" id="1421598"/>
    <lineage>
        <taxon>Eukaryota</taxon>
        <taxon>Metazoa</taxon>
        <taxon>Ecdysozoa</taxon>
        <taxon>Arthropoda</taxon>
        <taxon>Hexapoda</taxon>
        <taxon>Insecta</taxon>
        <taxon>Pterygota</taxon>
        <taxon>Neoptera</taxon>
        <taxon>Endopterygota</taxon>
        <taxon>Hymenoptera</taxon>
        <taxon>Apocrita</taxon>
        <taxon>Ichneumonoidea</taxon>
        <taxon>Braconidae</taxon>
        <taxon>Pselaphaninae</taxon>
        <taxon>Pselaphanus</taxon>
    </lineage>
</organism>
<dbReference type="Gene3D" id="1.20.120.220">
    <property type="entry name" value="ATP synthase, F0 complex, subunit A"/>
    <property type="match status" value="1"/>
</dbReference>
<evidence type="ECO:0000256" key="13">
    <source>
        <dbReference type="RuleBase" id="RU004450"/>
    </source>
</evidence>
<dbReference type="InterPro" id="IPR000568">
    <property type="entry name" value="ATP_synth_F0_asu"/>
</dbReference>
<evidence type="ECO:0000256" key="2">
    <source>
        <dbReference type="ARBA" id="ARBA00004141"/>
    </source>
</evidence>
<geneLocation type="mitochondrion" evidence="15"/>
<feature type="transmembrane region" description="Helical" evidence="14">
    <location>
        <begin position="67"/>
        <end position="89"/>
    </location>
</feature>
<evidence type="ECO:0000256" key="7">
    <source>
        <dbReference type="ARBA" id="ARBA00022692"/>
    </source>
</evidence>
<keyword evidence="10" id="KW-0406">Ion transport</keyword>
<dbReference type="PANTHER" id="PTHR11410:SF0">
    <property type="entry name" value="ATP SYNTHASE SUBUNIT A"/>
    <property type="match status" value="1"/>
</dbReference>
<evidence type="ECO:0000256" key="3">
    <source>
        <dbReference type="ARBA" id="ARBA00006810"/>
    </source>
</evidence>
<comment type="subunit">
    <text evidence="4">F-type ATPases have 2 components, CF(1) - the catalytic core - and CF(0) - the membrane proton channel. CF(1) has five subunits: alpha(3), beta(3), gamma(1), delta(1), epsilon(1). CF(0) has three main subunits: a, b and c.</text>
</comment>
<dbReference type="CDD" id="cd00310">
    <property type="entry name" value="ATP-synt_Fo_a_6"/>
    <property type="match status" value="1"/>
</dbReference>
<evidence type="ECO:0000313" key="15">
    <source>
        <dbReference type="EMBL" id="AHA52563.1"/>
    </source>
</evidence>
<evidence type="ECO:0000256" key="10">
    <source>
        <dbReference type="ARBA" id="ARBA00023065"/>
    </source>
</evidence>
<comment type="function">
    <text evidence="1">Mitochondrial membrane ATP synthase (F(1)F(0) ATP synthase or Complex V) produces ATP from ADP in the presence of a proton gradient across the membrane which is generated by electron transport complexes of the respiratory chain. F-type ATPases consist of two structural domains, F(1) - containing the extramembraneous catalytic core and F(0) - containing the membrane proton channel, linked together by a central stalk and a peripheral stalk. During catalysis, ATP synthesis in the catalytic domain of F(1) is coupled via a rotary mechanism of the central stalk subunits to proton translocation. Key component of the proton channel; it may play a direct role in the translocation of protons across the membrane.</text>
</comment>
<keyword evidence="7 14" id="KW-0812">Transmembrane</keyword>
<gene>
    <name evidence="15" type="primary">ATP6</name>
</gene>
<dbReference type="GO" id="GO:0045259">
    <property type="term" value="C:proton-transporting ATP synthase complex"/>
    <property type="evidence" value="ECO:0007669"/>
    <property type="project" value="UniProtKB-KW"/>
</dbReference>